<proteinExistence type="predicted"/>
<evidence type="ECO:0000313" key="2">
    <source>
        <dbReference type="Proteomes" id="UP000011618"/>
    </source>
</evidence>
<name>L9YM58_9EURY</name>
<sequence>MDLDSDRYCQMSKREILRELIEHVVTSKEGQEEKEHRSGKSTDLNLYLLDNQGYEIGSLDDYINQITKNNRISGHAQNYVAKHTFSEEAVGDETAIVSITTPEKSRTDDSVWIQQGEYIWALTTVRQEWREKTVEKLIKYLPQVERLYLSSEYLDALTQENIIQDSYISGFTSQYHAPYADRHATLRFHGGRRNDLKKAEKYFNAKPTRIEFDQTNSPEAAIQGASTNDGRLSFQSVVDGSQDKAVETLLSVSEEYQELDRENFEIDHAPKHNSFENGFSVDGFTAIELTDPDRDNETDDSLIDELKENVLNGPQYKFGQRDENTLRVYDTHHEEIFDLAVEPPDIIIYPREPATAMSLRDIVQQIYEYDSTYSQEKVENPVAAPL</sequence>
<dbReference type="Proteomes" id="UP000011618">
    <property type="component" value="Unassembled WGS sequence"/>
</dbReference>
<protein>
    <submittedName>
        <fullName evidence="1">Uncharacterized protein</fullName>
    </submittedName>
</protein>
<comment type="caution">
    <text evidence="1">The sequence shown here is derived from an EMBL/GenBank/DDBJ whole genome shotgun (WGS) entry which is preliminary data.</text>
</comment>
<gene>
    <name evidence="1" type="ORF">C487_13944</name>
</gene>
<organism evidence="1 2">
    <name type="scientific">Natrinema pallidum DSM 3751</name>
    <dbReference type="NCBI Taxonomy" id="1227495"/>
    <lineage>
        <taxon>Archaea</taxon>
        <taxon>Methanobacteriati</taxon>
        <taxon>Methanobacteriota</taxon>
        <taxon>Stenosarchaea group</taxon>
        <taxon>Halobacteria</taxon>
        <taxon>Halobacteriales</taxon>
        <taxon>Natrialbaceae</taxon>
        <taxon>Natrinema</taxon>
    </lineage>
</organism>
<dbReference type="AlphaFoldDB" id="L9YM58"/>
<evidence type="ECO:0000313" key="1">
    <source>
        <dbReference type="EMBL" id="ELY74761.1"/>
    </source>
</evidence>
<reference evidence="1 2" key="1">
    <citation type="journal article" date="2014" name="PLoS Genet.">
        <title>Phylogenetically driven sequencing of extremely halophilic archaea reveals strategies for static and dynamic osmo-response.</title>
        <authorList>
            <person name="Becker E.A."/>
            <person name="Seitzer P.M."/>
            <person name="Tritt A."/>
            <person name="Larsen D."/>
            <person name="Krusor M."/>
            <person name="Yao A.I."/>
            <person name="Wu D."/>
            <person name="Madern D."/>
            <person name="Eisen J.A."/>
            <person name="Darling A.E."/>
            <person name="Facciotti M.T."/>
        </authorList>
    </citation>
    <scope>NUCLEOTIDE SEQUENCE [LARGE SCALE GENOMIC DNA]</scope>
    <source>
        <strain evidence="1 2">DSM 3751</strain>
    </source>
</reference>
<dbReference type="EMBL" id="AOII01000084">
    <property type="protein sequence ID" value="ELY74761.1"/>
    <property type="molecule type" value="Genomic_DNA"/>
</dbReference>
<accession>L9YM58</accession>
<dbReference type="eggNOG" id="arCOG06209">
    <property type="taxonomic scope" value="Archaea"/>
</dbReference>